<reference evidence="2" key="1">
    <citation type="submission" date="2022-11" db="UniProtKB">
        <authorList>
            <consortium name="WormBaseParasite"/>
        </authorList>
    </citation>
    <scope>IDENTIFICATION</scope>
</reference>
<protein>
    <submittedName>
        <fullName evidence="2">Uncharacterized protein</fullName>
    </submittedName>
</protein>
<dbReference type="Proteomes" id="UP000887566">
    <property type="component" value="Unplaced"/>
</dbReference>
<accession>A0A914UMN6</accession>
<evidence type="ECO:0000313" key="2">
    <source>
        <dbReference type="WBParaSite" id="PSAMB.scaffold1109size35809.g11090.t1"/>
    </source>
</evidence>
<organism evidence="1 2">
    <name type="scientific">Plectus sambesii</name>
    <dbReference type="NCBI Taxonomy" id="2011161"/>
    <lineage>
        <taxon>Eukaryota</taxon>
        <taxon>Metazoa</taxon>
        <taxon>Ecdysozoa</taxon>
        <taxon>Nematoda</taxon>
        <taxon>Chromadorea</taxon>
        <taxon>Plectida</taxon>
        <taxon>Plectina</taxon>
        <taxon>Plectoidea</taxon>
        <taxon>Plectidae</taxon>
        <taxon>Plectus</taxon>
    </lineage>
</organism>
<dbReference type="WBParaSite" id="PSAMB.scaffold1109size35809.g11090.t1">
    <property type="protein sequence ID" value="PSAMB.scaffold1109size35809.g11090.t1"/>
    <property type="gene ID" value="PSAMB.scaffold1109size35809.g11090"/>
</dbReference>
<evidence type="ECO:0000313" key="1">
    <source>
        <dbReference type="Proteomes" id="UP000887566"/>
    </source>
</evidence>
<name>A0A914UMN6_9BILA</name>
<keyword evidence="1" id="KW-1185">Reference proteome</keyword>
<proteinExistence type="predicted"/>
<dbReference type="AlphaFoldDB" id="A0A914UMN6"/>
<sequence>MFVEKLQPKLGKGHFDIYGDKTRYKIETNLPNVTIYDSLKCAVNDCGELATKESVFDNKHKCTSTIVDCQAAALNLGGVCQSHKCAVVGCWYGARIVDGLCVKHKRRPDGTWDGVEPLGRVCKKHECVVDGCWYAARTLGGICDKYICGANSCHHDLMEVLPALKQMGVAIAVVFRCERKELNGTLQQIADETYTLYDITN</sequence>